<protein>
    <submittedName>
        <fullName evidence="1">Bioproteinsis of lysosome-organelles complex 1 subunit bls1</fullName>
    </submittedName>
</protein>
<dbReference type="SMR" id="A0A6C1DWS8"/>
<name>A0A6C1DWS8_SACPS</name>
<reference evidence="1 2" key="1">
    <citation type="journal article" date="2019" name="BMC Genomics">
        <title>Chromosome level assembly and comparative genome analysis confirm lager-brewing yeasts originated from a single hybridization.</title>
        <authorList>
            <person name="Salazar A.N."/>
            <person name="Gorter de Vries A.R."/>
            <person name="van den Broek M."/>
            <person name="Brouwers N."/>
            <person name="de la Torre Cortes P."/>
            <person name="Kuijpers N.G.A."/>
            <person name="Daran J.G."/>
            <person name="Abeel T."/>
        </authorList>
    </citation>
    <scope>NUCLEOTIDE SEQUENCE [LARGE SCALE GENOMIC DNA]</scope>
    <source>
        <strain evidence="1 2">CBS 1483</strain>
    </source>
</reference>
<evidence type="ECO:0000313" key="2">
    <source>
        <dbReference type="Proteomes" id="UP000501346"/>
    </source>
</evidence>
<dbReference type="EMBL" id="CP048993">
    <property type="protein sequence ID" value="QID81339.1"/>
    <property type="molecule type" value="Genomic_DNA"/>
</dbReference>
<dbReference type="AlphaFoldDB" id="A0A6C1DWS8"/>
<organism evidence="1 2">
    <name type="scientific">Saccharomyces pastorianus</name>
    <name type="common">Lager yeast</name>
    <name type="synonym">Saccharomyces cerevisiae x Saccharomyces eubayanus</name>
    <dbReference type="NCBI Taxonomy" id="27292"/>
    <lineage>
        <taxon>Eukaryota</taxon>
        <taxon>Fungi</taxon>
        <taxon>Dikarya</taxon>
        <taxon>Ascomycota</taxon>
        <taxon>Saccharomycotina</taxon>
        <taxon>Saccharomycetes</taxon>
        <taxon>Saccharomycetales</taxon>
        <taxon>Saccharomycetaceae</taxon>
        <taxon>Saccharomyces</taxon>
    </lineage>
</organism>
<keyword evidence="2" id="KW-1185">Reference proteome</keyword>
<dbReference type="OrthoDB" id="20018at2759"/>
<dbReference type="Proteomes" id="UP000501346">
    <property type="component" value="Chromosome ScXII"/>
</dbReference>
<evidence type="ECO:0000313" key="1">
    <source>
        <dbReference type="EMBL" id="QID81339.1"/>
    </source>
</evidence>
<accession>A0A6C1DWS8</accession>
<gene>
    <name evidence="1" type="primary">BLS1_1</name>
    <name evidence="1" type="ORF">GRS66_003712</name>
</gene>
<proteinExistence type="predicted"/>
<sequence length="122" mass="14549">MFLTFSMCVNWIIVKMPNRSEELDRLLDKIINSPHRTEASKTLQEIENNQSYILNVQLKKLLRLHDDSFKNKCVSPINYMLEKYTPYMGHTEALQKEAELVDRDLRILEMTYQLIEKNRNSK</sequence>